<name>A0ABN1WB31_9ACTN</name>
<reference evidence="2 3" key="1">
    <citation type="journal article" date="2019" name="Int. J. Syst. Evol. Microbiol.">
        <title>The Global Catalogue of Microorganisms (GCM) 10K type strain sequencing project: providing services to taxonomists for standard genome sequencing and annotation.</title>
        <authorList>
            <consortium name="The Broad Institute Genomics Platform"/>
            <consortium name="The Broad Institute Genome Sequencing Center for Infectious Disease"/>
            <person name="Wu L."/>
            <person name="Ma J."/>
        </authorList>
    </citation>
    <scope>NUCLEOTIDE SEQUENCE [LARGE SCALE GENOMIC DNA]</scope>
    <source>
        <strain evidence="2 3">JCM 13004</strain>
    </source>
</reference>
<dbReference type="EMBL" id="BAAALF010000051">
    <property type="protein sequence ID" value="GAA1239976.1"/>
    <property type="molecule type" value="Genomic_DNA"/>
</dbReference>
<keyword evidence="3" id="KW-1185">Reference proteome</keyword>
<comment type="caution">
    <text evidence="2">The sequence shown here is derived from an EMBL/GenBank/DDBJ whole genome shotgun (WGS) entry which is preliminary data.</text>
</comment>
<protein>
    <recommendedName>
        <fullName evidence="4">Helix-turn-helix protein</fullName>
    </recommendedName>
</protein>
<dbReference type="Proteomes" id="UP001500037">
    <property type="component" value="Unassembled WGS sequence"/>
</dbReference>
<evidence type="ECO:0000313" key="3">
    <source>
        <dbReference type="Proteomes" id="UP001500037"/>
    </source>
</evidence>
<sequence length="396" mass="42913">MKGMSDAEFSQSTVQRAWETPEEVVIPFALAHSPGLQPEDYGVLIRLLLRDPDQPSGILVLAEEFRRSGWKMGASRLRGVLGRLKQAGHVSHERDGYDESTDRPAWVFRVYRNPANNPAYVALGVEAAAQVRPSGRIPTHGGREAGSDASDSDICAGQADGALSDASQADGAVYDTSDSDICAAQTDGALSNTTLLHPPHPPGGGGTTSPYRSHLARGQACVPPQLRRGDDLAPAWSPPVDRALDPERIQAATDFLRRLPGRWAFGKLDAAKFAAELLTSAQDSGWQLDLSLRSWLIRNEEGKSAPRAHRALLQHRVRNLELREAVFADGDADTGVDQPAPARPPGPDRLPDWCGLCNNGEEPLSLMMRTVVTADLDSDLVEPCPRCHPRRARTAR</sequence>
<proteinExistence type="predicted"/>
<accession>A0ABN1WB31</accession>
<dbReference type="RefSeq" id="WP_344442423.1">
    <property type="nucleotide sequence ID" value="NZ_BAAALF010000051.1"/>
</dbReference>
<evidence type="ECO:0008006" key="4">
    <source>
        <dbReference type="Google" id="ProtNLM"/>
    </source>
</evidence>
<evidence type="ECO:0000256" key="1">
    <source>
        <dbReference type="SAM" id="MobiDB-lite"/>
    </source>
</evidence>
<evidence type="ECO:0000313" key="2">
    <source>
        <dbReference type="EMBL" id="GAA1239976.1"/>
    </source>
</evidence>
<feature type="region of interest" description="Disordered" evidence="1">
    <location>
        <begin position="134"/>
        <end position="157"/>
    </location>
</feature>
<feature type="region of interest" description="Disordered" evidence="1">
    <location>
        <begin position="192"/>
        <end position="213"/>
    </location>
</feature>
<organism evidence="2 3">
    <name type="scientific">Kitasatospora nipponensis</name>
    <dbReference type="NCBI Taxonomy" id="258049"/>
    <lineage>
        <taxon>Bacteria</taxon>
        <taxon>Bacillati</taxon>
        <taxon>Actinomycetota</taxon>
        <taxon>Actinomycetes</taxon>
        <taxon>Kitasatosporales</taxon>
        <taxon>Streptomycetaceae</taxon>
        <taxon>Kitasatospora</taxon>
    </lineage>
</organism>
<feature type="region of interest" description="Disordered" evidence="1">
    <location>
        <begin position="331"/>
        <end position="351"/>
    </location>
</feature>
<gene>
    <name evidence="2" type="ORF">GCM10009665_33560</name>
</gene>